<comment type="caution">
    <text evidence="1">The sequence shown here is derived from an EMBL/GenBank/DDBJ whole genome shotgun (WGS) entry which is preliminary data.</text>
</comment>
<evidence type="ECO:0008006" key="3">
    <source>
        <dbReference type="Google" id="ProtNLM"/>
    </source>
</evidence>
<gene>
    <name evidence="1" type="ORF">V1478_012208</name>
</gene>
<organism evidence="1 2">
    <name type="scientific">Vespula squamosa</name>
    <name type="common">Southern yellow jacket</name>
    <name type="synonym">Wasp</name>
    <dbReference type="NCBI Taxonomy" id="30214"/>
    <lineage>
        <taxon>Eukaryota</taxon>
        <taxon>Metazoa</taxon>
        <taxon>Ecdysozoa</taxon>
        <taxon>Arthropoda</taxon>
        <taxon>Hexapoda</taxon>
        <taxon>Insecta</taxon>
        <taxon>Pterygota</taxon>
        <taxon>Neoptera</taxon>
        <taxon>Endopterygota</taxon>
        <taxon>Hymenoptera</taxon>
        <taxon>Apocrita</taxon>
        <taxon>Aculeata</taxon>
        <taxon>Vespoidea</taxon>
        <taxon>Vespidae</taxon>
        <taxon>Vespinae</taxon>
        <taxon>Vespula</taxon>
    </lineage>
</organism>
<name>A0ABD2ACI9_VESSQ</name>
<dbReference type="EMBL" id="JAUDFV010000152">
    <property type="protein sequence ID" value="KAL2718332.1"/>
    <property type="molecule type" value="Genomic_DNA"/>
</dbReference>
<feature type="non-terminal residue" evidence="1">
    <location>
        <position position="1"/>
    </location>
</feature>
<evidence type="ECO:0000313" key="1">
    <source>
        <dbReference type="EMBL" id="KAL2718332.1"/>
    </source>
</evidence>
<dbReference type="Proteomes" id="UP001607302">
    <property type="component" value="Unassembled WGS sequence"/>
</dbReference>
<reference evidence="1 2" key="1">
    <citation type="journal article" date="2024" name="Ann. Entomol. Soc. Am.">
        <title>Genomic analyses of the southern and eastern yellowjacket wasps (Hymenoptera: Vespidae) reveal evolutionary signatures of social life.</title>
        <authorList>
            <person name="Catto M.A."/>
            <person name="Caine P.B."/>
            <person name="Orr S.E."/>
            <person name="Hunt B.G."/>
            <person name="Goodisman M.A.D."/>
        </authorList>
    </citation>
    <scope>NUCLEOTIDE SEQUENCE [LARGE SCALE GENOMIC DNA]</scope>
    <source>
        <strain evidence="1">233</strain>
        <tissue evidence="1">Head and thorax</tissue>
    </source>
</reference>
<protein>
    <recommendedName>
        <fullName evidence="3">Reverse transcriptase</fullName>
    </recommendedName>
</protein>
<accession>A0ABD2ACI9</accession>
<evidence type="ECO:0000313" key="2">
    <source>
        <dbReference type="Proteomes" id="UP001607302"/>
    </source>
</evidence>
<dbReference type="AlphaFoldDB" id="A0ABD2ACI9"/>
<proteinExistence type="predicted"/>
<sequence length="139" mass="16323">AYKLRKLCTTLPNSSTHTYLCIKYANHITHYVHTDIIVHILLIIFNFVVELDIFDINCNKPDINNIKLHMDLHTQQPPCGEIWKSVLRTHMHNRSSQLDIILINDSSIQWFNNNFNLFYDNIRPITKETSVLESSQRTS</sequence>
<keyword evidence="2" id="KW-1185">Reference proteome</keyword>